<name>A0AAD8VKE4_LOLMU</name>
<accession>A0AAD8VKE4</accession>
<comment type="caution">
    <text evidence="3">The sequence shown here is derived from an EMBL/GenBank/DDBJ whole genome shotgun (WGS) entry which is preliminary data.</text>
</comment>
<dbReference type="Proteomes" id="UP001231189">
    <property type="component" value="Unassembled WGS sequence"/>
</dbReference>
<feature type="compositionally biased region" description="Pro residues" evidence="1">
    <location>
        <begin position="549"/>
        <end position="572"/>
    </location>
</feature>
<feature type="region of interest" description="Disordered" evidence="1">
    <location>
        <begin position="482"/>
        <end position="501"/>
    </location>
</feature>
<sequence length="1136" mass="121942">MTEAGASASSSPALPASVPASTAPLIPPSLAALLANTATSQMAPAISSRPLHLGTAAFSGGFFPPPPATPVPSPSFPPPPPSFAPSAPMVPYTALPTNLSGPPIPQLPGFAAAPQEASVLPHVTVVPDAPAHADGAAAPTAQQLANLITVRLTQDNYLYWRAQILPLLRSRYLDGYVDGSFTCPPRTVAAFLADGTRVAAPNPLHRTWVAQDQAIVSALQSSLTESVAGLVLFASSSFDIWSTLEHTFSQQSTARGTALRRQLGDCKKLDSSAHDYFNKVKTLADTLTSIGQPLRDEEFTEYVLHGLDSDYDNLVEHVNGRETPIQQRDLYSRLIYTERRIEERRTTPITDHAAAHAAYRGAPSGSRTPAPAPAPRPPSGPPAGGGGQWQPRAPAQPNNGGRPRPTCQLCGIQGHMASKCHRRFKRDFLGIGNDGRGNEKQAAIADSYSGNYSGYTPSYSVDPTWYFDTGATDHMTSEVAKLNSQEPYRGHDKVRTADGSGTARGARLEVLDAPVDVHVDRCMAHAPAPRPEAPPPPPLVTRPLSPARPSSPPAGGPPPASPRPGSPPPAGPESPCASPCASPTPSAQAGLPSPGPPPASPACSTPPPDAGSQASAASSSSASSDAPPPPPATISLRPHTRSRSGIHRPKTRTDDTVAWIAACLAQAQSDPTAEPRHYQAAMSIPHWRAAMDLEFQALRQNGTWQLVPPRPGVNVIDSKWIFKVKKHADGSIERYKARLVAKGFKQRYGLDYEDTFSPVVKPTTIRLLLSLAVTRGWDLRQMDVQNAFLHGVLEEEVYMRQPPGFVDSARPQHLCRLVKALYGLKQAPRAWHARLGAALRSHGFVPSTADTSLFLLQRPEITMYLLVYVDDIILVSSSAAATDRLIVALGSDFALKDLGKLHYFLGLEVTYPGDGLALSQQKYSQDLLRRAGMLECKAATTPMSSTDTLSATDGTLLSADDATEYRSVVGGLQYLTITRPDVSYAVNRVCQYLHSPRDTHWSAVKRILRYVRSTLTFGLHLRPAPSAVLSAFSDADWAGNPDDRRSTGGHAVFFGPNLIAWSARKQATVSRSSTEAEYKAVANATAELIWVQSLLRELRIAQRQPPVLCSVFQRLLRSCLMLEMDLPRSSCSTAET</sequence>
<dbReference type="Pfam" id="PF14223">
    <property type="entry name" value="Retrotran_gag_2"/>
    <property type="match status" value="1"/>
</dbReference>
<feature type="compositionally biased region" description="Pro residues" evidence="1">
    <location>
        <begin position="593"/>
        <end position="609"/>
    </location>
</feature>
<feature type="region of interest" description="Disordered" evidence="1">
    <location>
        <begin position="525"/>
        <end position="652"/>
    </location>
</feature>
<evidence type="ECO:0000259" key="2">
    <source>
        <dbReference type="Pfam" id="PF07727"/>
    </source>
</evidence>
<feature type="compositionally biased region" description="Pro residues" evidence="1">
    <location>
        <begin position="370"/>
        <end position="381"/>
    </location>
</feature>
<feature type="compositionally biased region" description="Low complexity" evidence="1">
    <location>
        <begin position="610"/>
        <end position="625"/>
    </location>
</feature>
<organism evidence="3 4">
    <name type="scientific">Lolium multiflorum</name>
    <name type="common">Italian ryegrass</name>
    <name type="synonym">Lolium perenne subsp. multiflorum</name>
    <dbReference type="NCBI Taxonomy" id="4521"/>
    <lineage>
        <taxon>Eukaryota</taxon>
        <taxon>Viridiplantae</taxon>
        <taxon>Streptophyta</taxon>
        <taxon>Embryophyta</taxon>
        <taxon>Tracheophyta</taxon>
        <taxon>Spermatophyta</taxon>
        <taxon>Magnoliopsida</taxon>
        <taxon>Liliopsida</taxon>
        <taxon>Poales</taxon>
        <taxon>Poaceae</taxon>
        <taxon>BOP clade</taxon>
        <taxon>Pooideae</taxon>
        <taxon>Poodae</taxon>
        <taxon>Poeae</taxon>
        <taxon>Poeae Chloroplast Group 2 (Poeae type)</taxon>
        <taxon>Loliodinae</taxon>
        <taxon>Loliinae</taxon>
        <taxon>Lolium</taxon>
    </lineage>
</organism>
<gene>
    <name evidence="3" type="ORF">QYE76_032244</name>
</gene>
<feature type="compositionally biased region" description="Basic residues" evidence="1">
    <location>
        <begin position="638"/>
        <end position="650"/>
    </location>
</feature>
<evidence type="ECO:0000313" key="4">
    <source>
        <dbReference type="Proteomes" id="UP001231189"/>
    </source>
</evidence>
<feature type="compositionally biased region" description="Pro residues" evidence="1">
    <location>
        <begin position="528"/>
        <end position="540"/>
    </location>
</feature>
<reference evidence="3" key="1">
    <citation type="submission" date="2023-07" db="EMBL/GenBank/DDBJ databases">
        <title>A chromosome-level genome assembly of Lolium multiflorum.</title>
        <authorList>
            <person name="Chen Y."/>
            <person name="Copetti D."/>
            <person name="Kolliker R."/>
            <person name="Studer B."/>
        </authorList>
    </citation>
    <scope>NUCLEOTIDE SEQUENCE</scope>
    <source>
        <strain evidence="3">02402/16</strain>
        <tissue evidence="3">Leaf</tissue>
    </source>
</reference>
<feature type="compositionally biased region" description="Low complexity" evidence="1">
    <location>
        <begin position="573"/>
        <end position="592"/>
    </location>
</feature>
<feature type="region of interest" description="Disordered" evidence="1">
    <location>
        <begin position="345"/>
        <end position="406"/>
    </location>
</feature>
<dbReference type="EMBL" id="JAUUTY010000007">
    <property type="protein sequence ID" value="KAK1608571.1"/>
    <property type="molecule type" value="Genomic_DNA"/>
</dbReference>
<evidence type="ECO:0000313" key="3">
    <source>
        <dbReference type="EMBL" id="KAK1608571.1"/>
    </source>
</evidence>
<dbReference type="InterPro" id="IPR013103">
    <property type="entry name" value="RVT_2"/>
</dbReference>
<protein>
    <recommendedName>
        <fullName evidence="2">Reverse transcriptase Ty1/copia-type domain-containing protein</fullName>
    </recommendedName>
</protein>
<dbReference type="PANTHER" id="PTHR47481">
    <property type="match status" value="1"/>
</dbReference>
<dbReference type="PANTHER" id="PTHR47481:SF31">
    <property type="entry name" value="OS01G0873500 PROTEIN"/>
    <property type="match status" value="1"/>
</dbReference>
<feature type="compositionally biased region" description="Low complexity" evidence="1">
    <location>
        <begin position="347"/>
        <end position="369"/>
    </location>
</feature>
<dbReference type="CDD" id="cd09272">
    <property type="entry name" value="RNase_HI_RT_Ty1"/>
    <property type="match status" value="1"/>
</dbReference>
<evidence type="ECO:0000256" key="1">
    <source>
        <dbReference type="SAM" id="MobiDB-lite"/>
    </source>
</evidence>
<proteinExistence type="predicted"/>
<dbReference type="InterPro" id="IPR043502">
    <property type="entry name" value="DNA/RNA_pol_sf"/>
</dbReference>
<dbReference type="Pfam" id="PF07727">
    <property type="entry name" value="RVT_2"/>
    <property type="match status" value="1"/>
</dbReference>
<dbReference type="AlphaFoldDB" id="A0AAD8VKE4"/>
<dbReference type="SUPFAM" id="SSF56672">
    <property type="entry name" value="DNA/RNA polymerases"/>
    <property type="match status" value="1"/>
</dbReference>
<keyword evidence="4" id="KW-1185">Reference proteome</keyword>
<feature type="domain" description="Reverse transcriptase Ty1/copia-type" evidence="2">
    <location>
        <begin position="701"/>
        <end position="944"/>
    </location>
</feature>